<gene>
    <name evidence="3" type="ORF">D9613_008065</name>
</gene>
<dbReference type="PANTHER" id="PTHR11075">
    <property type="entry name" value="PEPTIDE CHAIN RELEASE FACTOR"/>
    <property type="match status" value="1"/>
</dbReference>
<feature type="region of interest" description="Disordered" evidence="1">
    <location>
        <begin position="157"/>
        <end position="202"/>
    </location>
</feature>
<dbReference type="Proteomes" id="UP000521872">
    <property type="component" value="Unassembled WGS sequence"/>
</dbReference>
<evidence type="ECO:0000313" key="4">
    <source>
        <dbReference type="Proteomes" id="UP000521872"/>
    </source>
</evidence>
<dbReference type="EMBL" id="JAACJL010000045">
    <property type="protein sequence ID" value="KAF4613967.1"/>
    <property type="molecule type" value="Genomic_DNA"/>
</dbReference>
<comment type="caution">
    <text evidence="3">The sequence shown here is derived from an EMBL/GenBank/DDBJ whole genome shotgun (WGS) entry which is preliminary data.</text>
</comment>
<protein>
    <recommendedName>
        <fullName evidence="2">Prokaryotic-type class I peptide chain release factors domain-containing protein</fullName>
    </recommendedName>
</protein>
<dbReference type="PANTHER" id="PTHR11075:SF54">
    <property type="entry name" value="LARGE RIBOSOMAL SUBUNIT PROTEIN ML62"/>
    <property type="match status" value="1"/>
</dbReference>
<evidence type="ECO:0000313" key="3">
    <source>
        <dbReference type="EMBL" id="KAF4613967.1"/>
    </source>
</evidence>
<dbReference type="Pfam" id="PF00472">
    <property type="entry name" value="RF-1"/>
    <property type="match status" value="1"/>
</dbReference>
<dbReference type="SUPFAM" id="SSF110916">
    <property type="entry name" value="Peptidyl-tRNA hydrolase domain-like"/>
    <property type="match status" value="1"/>
</dbReference>
<feature type="compositionally biased region" description="Basic and acidic residues" evidence="1">
    <location>
        <begin position="160"/>
        <end position="176"/>
    </location>
</feature>
<dbReference type="GO" id="GO:0005762">
    <property type="term" value="C:mitochondrial large ribosomal subunit"/>
    <property type="evidence" value="ECO:0007669"/>
    <property type="project" value="TreeGrafter"/>
</dbReference>
<evidence type="ECO:0000259" key="2">
    <source>
        <dbReference type="Pfam" id="PF00472"/>
    </source>
</evidence>
<accession>A0A8H4QMP9</accession>
<keyword evidence="4" id="KW-1185">Reference proteome</keyword>
<feature type="domain" description="Prokaryotic-type class I peptide chain release factors" evidence="2">
    <location>
        <begin position="61"/>
        <end position="194"/>
    </location>
</feature>
<dbReference type="InterPro" id="IPR052104">
    <property type="entry name" value="Mito_Release_Factor_mL62"/>
</dbReference>
<feature type="compositionally biased region" description="Basic residues" evidence="1">
    <location>
        <begin position="177"/>
        <end position="189"/>
    </location>
</feature>
<sequence length="202" mass="22132">MRFYNAFAGVLTARHLAQLFSSSASLNAGRTNLPKPPPLSSLSSEQDHKDALEWVQHFSAIEKKIPKELVELSFSRSSGPGGQNVNKVNTKATVRCSLNDPWVPRWALPALVKTPHYVASTHSVLMASTVHRSQSQNIEECLAKLHGLIVSAASSAIKKGPSEEQKKKVEGLAKAEKARRKMDKIKRSSVKQGRSGKGSFDY</sequence>
<evidence type="ECO:0000256" key="1">
    <source>
        <dbReference type="SAM" id="MobiDB-lite"/>
    </source>
</evidence>
<dbReference type="Gene3D" id="3.30.160.20">
    <property type="match status" value="1"/>
</dbReference>
<dbReference type="GO" id="GO:0004045">
    <property type="term" value="F:peptidyl-tRNA hydrolase activity"/>
    <property type="evidence" value="ECO:0007669"/>
    <property type="project" value="TreeGrafter"/>
</dbReference>
<organism evidence="3 4">
    <name type="scientific">Agrocybe pediades</name>
    <dbReference type="NCBI Taxonomy" id="84607"/>
    <lineage>
        <taxon>Eukaryota</taxon>
        <taxon>Fungi</taxon>
        <taxon>Dikarya</taxon>
        <taxon>Basidiomycota</taxon>
        <taxon>Agaricomycotina</taxon>
        <taxon>Agaricomycetes</taxon>
        <taxon>Agaricomycetidae</taxon>
        <taxon>Agaricales</taxon>
        <taxon>Agaricineae</taxon>
        <taxon>Strophariaceae</taxon>
        <taxon>Agrocybe</taxon>
    </lineage>
</organism>
<proteinExistence type="predicted"/>
<dbReference type="GO" id="GO:0070126">
    <property type="term" value="P:mitochondrial translational termination"/>
    <property type="evidence" value="ECO:0007669"/>
    <property type="project" value="TreeGrafter"/>
</dbReference>
<name>A0A8H4QMP9_9AGAR</name>
<reference evidence="3 4" key="1">
    <citation type="submission" date="2019-12" db="EMBL/GenBank/DDBJ databases">
        <authorList>
            <person name="Floudas D."/>
            <person name="Bentzer J."/>
            <person name="Ahren D."/>
            <person name="Johansson T."/>
            <person name="Persson P."/>
            <person name="Tunlid A."/>
        </authorList>
    </citation>
    <scope>NUCLEOTIDE SEQUENCE [LARGE SCALE GENOMIC DNA]</scope>
    <source>
        <strain evidence="3 4">CBS 102.39</strain>
    </source>
</reference>
<dbReference type="GO" id="GO:0016150">
    <property type="term" value="F:translation release factor activity, codon nonspecific"/>
    <property type="evidence" value="ECO:0007669"/>
    <property type="project" value="TreeGrafter"/>
</dbReference>
<dbReference type="InterPro" id="IPR000352">
    <property type="entry name" value="Pep_chain_release_fac_I"/>
</dbReference>
<dbReference type="AlphaFoldDB" id="A0A8H4QMP9"/>